<keyword evidence="1" id="KW-0472">Membrane</keyword>
<evidence type="ECO:0000313" key="2">
    <source>
        <dbReference type="EMBL" id="CEG12790.1"/>
    </source>
</evidence>
<proteinExistence type="predicted"/>
<feature type="transmembrane region" description="Helical" evidence="1">
    <location>
        <begin position="44"/>
        <end position="64"/>
    </location>
</feature>
<keyword evidence="1" id="KW-0812">Transmembrane</keyword>
<sequence>MLILPGLGTAAHGEKRRGLTQIAGFMLFIIIALIFPTIEYEFMIKVFAVVGSFIVFLVWIWALLDGVAFVQNREFYVFENLK</sequence>
<dbReference type="EMBL" id="CCXY01000192">
    <property type="protein sequence ID" value="CEG12790.1"/>
    <property type="molecule type" value="Genomic_DNA"/>
</dbReference>
<evidence type="ECO:0000256" key="1">
    <source>
        <dbReference type="SAM" id="Phobius"/>
    </source>
</evidence>
<dbReference type="AlphaFoldDB" id="A0A098ECP9"/>
<reference evidence="2" key="1">
    <citation type="submission" date="2014-09" db="EMBL/GenBank/DDBJ databases">
        <authorList>
            <person name="Probst J Alexander"/>
        </authorList>
    </citation>
    <scope>NUCLEOTIDE SEQUENCE</scope>
</reference>
<gene>
    <name evidence="2" type="ORF">MSIBF_A2710008</name>
</gene>
<keyword evidence="1" id="KW-1133">Transmembrane helix</keyword>
<organism evidence="2">
    <name type="scientific">groundwater metagenome</name>
    <dbReference type="NCBI Taxonomy" id="717931"/>
    <lineage>
        <taxon>unclassified sequences</taxon>
        <taxon>metagenomes</taxon>
        <taxon>ecological metagenomes</taxon>
    </lineage>
</organism>
<protein>
    <submittedName>
        <fullName evidence="2">Uncharacterized protein</fullName>
    </submittedName>
</protein>
<name>A0A098ECP9_9ZZZZ</name>
<accession>A0A098ECP9</accession>
<feature type="transmembrane region" description="Helical" evidence="1">
    <location>
        <begin position="21"/>
        <end position="38"/>
    </location>
</feature>